<comment type="subcellular location">
    <subcellularLocation>
        <location evidence="1 6">Cytoplasm</location>
        <location evidence="1 6">Cytoskeleton</location>
    </subcellularLocation>
</comment>
<evidence type="ECO:0000313" key="8">
    <source>
        <dbReference type="EnsemblMetazoa" id="XP_026300286"/>
    </source>
</evidence>
<evidence type="ECO:0000256" key="3">
    <source>
        <dbReference type="ARBA" id="ARBA00022553"/>
    </source>
</evidence>
<name>A0A7M7MSL2_APIME</name>
<keyword evidence="4" id="KW-0677">Repeat</keyword>
<feature type="compositionally biased region" description="Polar residues" evidence="7">
    <location>
        <begin position="1078"/>
        <end position="1099"/>
    </location>
</feature>
<feature type="compositionally biased region" description="Basic and acidic residues" evidence="7">
    <location>
        <begin position="1"/>
        <end position="10"/>
    </location>
</feature>
<dbReference type="CTD" id="326116"/>
<dbReference type="InterPro" id="IPR027324">
    <property type="entry name" value="MAP2/MAP4/Tau"/>
</dbReference>
<feature type="compositionally biased region" description="Basic and acidic residues" evidence="7">
    <location>
        <begin position="297"/>
        <end position="340"/>
    </location>
</feature>
<dbReference type="OrthoDB" id="9378527at2759"/>
<feature type="compositionally biased region" description="Basic and acidic residues" evidence="7">
    <location>
        <begin position="1043"/>
        <end position="1070"/>
    </location>
</feature>
<feature type="compositionally biased region" description="Polar residues" evidence="7">
    <location>
        <begin position="1174"/>
        <end position="1187"/>
    </location>
</feature>
<feature type="compositionally biased region" description="Basic and acidic residues" evidence="7">
    <location>
        <begin position="1213"/>
        <end position="1231"/>
    </location>
</feature>
<feature type="compositionally biased region" description="Polar residues" evidence="7">
    <location>
        <begin position="161"/>
        <end position="170"/>
    </location>
</feature>
<feature type="compositionally biased region" description="Pro residues" evidence="7">
    <location>
        <begin position="124"/>
        <end position="135"/>
    </location>
</feature>
<keyword evidence="5 6" id="KW-0206">Cytoskeleton</keyword>
<dbReference type="GeneID" id="409539"/>
<sequence length="1348" mass="147572">MNEVKMDSQETKSNAAESPSNRESNVVKPNPPLPTVYRARPQGPPGLPRHPVNNGPIGQPRPGHGQPQIRFDNRQSPGQFAQLRPQYGPPRQPVLPYQPQKPQPPGQHPPNIVPRFPQSQLQRPGPPRPPPPPSPSGNYRAQKFQAVPQRSQQPRPEHPQQRNQDSQILTRSRCEIVQRQSRERNECSLLSAAFQQNLEQGREEWKRGQQVARVVVDKMADVDNSSKVEQFETVVVSREKGELRGNEKDDDDDVVMDDGRRPSPRANGDVPGRGDFIESSLKNEVKRPETATMNGEMGEKPDVVGEKRNKDSNVAEGDNRLSGKLDEEARKIRPLDKKDVDDDQMDEPERKLLKDQNEKENSNKENENAKQAAQVDANSAPNIGKDRVKKGNSMSEEKLTMSDASSLDVKDRVEKENSMSEEKLTMSDASSLDVKDRVEKGNSMSEEKLTMSDASSLDVKDRVENLKKEGGTRVTVQADMHSVSLTKDQIEKQNSIKKDDASSVPSVEEDSNKEIKDAKQADANSIPTVVEGKVGEKSAEEKKLEQSLNASPEKPAKPAEDDSQQTQALSSKPSSDECPMKEESKTSADKLSNNLEASRDEGETKKQSKEDELTKVQSGEEAKTPKKEETKEDRKEKMDSKPEIKSEMKSEDVKEQDKDEEGSKVSKDTSMETNRSKKEEKPETKEVPKPSISLDPDHSPREKESSDSSAGLESVLKNSHPVEEEESLEQESVTAKSRPASGKEEASETKLSALSEDLEKAAESAELSPPMSPEEEGAKGFDNGQQRSLSIKSSPSQSLQSPASPKSPKSPKSPTDDKRKVAEGKVKSEEEKDGDKTAAETLKSCASKSVAVKRAPTSGKQDKKSRKKSSTTPEVENGSVTNESVQSNAEPTTNGVGDSPTKKSPSKTKEADKRSTAGSPVKSPSKSVKSLPRTPDTPSSTTALEKKKLPMNKIQVGSAPSPNLKTVRSKIGSLENASYKPGGGKVKIENRKLDFSKAQPKIAAKNEKYTPSGGDKKIAQIKLQWNAKPKVGSLENATYKPGGGDKKIETVKLDFKDKAKPKVGSKENAKHIPGGGSIKSSATPPKTPQDTNNDIQTQKIDIKAESKVGSLDNVKHKPGGGDKKIFNDKEYLRQTGTNPESLCGSGSQEHIVEEINSSLEQVKDDLPQPPPSTPTKIQNLPSPSSMVTPKAVRSSLAKSPEIGSKKNSSSLEIIEKEDGNKKNLSSEDRNIMKNRTAKSPIISHSLNNSQAKSPENRTMKSPTSSHILNNSELKSPEDKTMKSPISPRSVNNLRVKSPDKSSSHISGKISPKELRLPKLAPSPTPQEITISEVNAKINLPKLTERITH</sequence>
<feature type="region of interest" description="Disordered" evidence="7">
    <location>
        <begin position="223"/>
        <end position="992"/>
    </location>
</feature>
<keyword evidence="3" id="KW-0597">Phosphoprotein</keyword>
<feature type="region of interest" description="Disordered" evidence="7">
    <location>
        <begin position="1"/>
        <end position="173"/>
    </location>
</feature>
<dbReference type="GO" id="GO:0000226">
    <property type="term" value="P:microtubule cytoskeleton organization"/>
    <property type="evidence" value="ECO:0007669"/>
    <property type="project" value="TreeGrafter"/>
</dbReference>
<feature type="compositionally biased region" description="Basic and acidic residues" evidence="7">
    <location>
        <begin position="433"/>
        <end position="450"/>
    </location>
</feature>
<dbReference type="Pfam" id="PF00418">
    <property type="entry name" value="Tubulin-binding"/>
    <property type="match status" value="4"/>
</dbReference>
<evidence type="ECO:0000256" key="4">
    <source>
        <dbReference type="ARBA" id="ARBA00022737"/>
    </source>
</evidence>
<feature type="compositionally biased region" description="Basic and acidic residues" evidence="7">
    <location>
        <begin position="597"/>
        <end position="688"/>
    </location>
</feature>
<evidence type="ECO:0000256" key="2">
    <source>
        <dbReference type="ARBA" id="ARBA00022490"/>
    </source>
</evidence>
<dbReference type="Proteomes" id="UP000005203">
    <property type="component" value="Linkage group LG12"/>
</dbReference>
<dbReference type="EnsemblMetazoa" id="XM_026444501">
    <property type="protein sequence ID" value="XP_026300286"/>
    <property type="gene ID" value="LOC409539"/>
</dbReference>
<feature type="compositionally biased region" description="Pro residues" evidence="7">
    <location>
        <begin position="99"/>
        <end position="112"/>
    </location>
</feature>
<accession>A0A8B8H8E8</accession>
<dbReference type="PANTHER" id="PTHR11501:SF18">
    <property type="entry name" value="MICROTUBULE-ASSOCIATED PROTEIN"/>
    <property type="match status" value="1"/>
</dbReference>
<dbReference type="GO" id="GO:0008017">
    <property type="term" value="F:microtubule binding"/>
    <property type="evidence" value="ECO:0007669"/>
    <property type="project" value="InterPro"/>
</dbReference>
<evidence type="ECO:0000256" key="6">
    <source>
        <dbReference type="RuleBase" id="RU000686"/>
    </source>
</evidence>
<feature type="region of interest" description="Disordered" evidence="7">
    <location>
        <begin position="1033"/>
        <end position="1325"/>
    </location>
</feature>
<evidence type="ECO:0000256" key="1">
    <source>
        <dbReference type="ARBA" id="ARBA00004245"/>
    </source>
</evidence>
<feature type="compositionally biased region" description="Basic and acidic residues" evidence="7">
    <location>
        <begin position="458"/>
        <end position="471"/>
    </location>
</feature>
<evidence type="ECO:0000313" key="9">
    <source>
        <dbReference type="Proteomes" id="UP000005203"/>
    </source>
</evidence>
<dbReference type="KEGG" id="ame:409539"/>
<feature type="compositionally biased region" description="Basic and acidic residues" evidence="7">
    <location>
        <begin position="510"/>
        <end position="520"/>
    </location>
</feature>
<dbReference type="PANTHER" id="PTHR11501">
    <property type="entry name" value="MICROTUBULE-ASSOCIATED PROTEIN"/>
    <property type="match status" value="1"/>
</dbReference>
<dbReference type="PROSITE" id="PS51491">
    <property type="entry name" value="TAU_MAP_2"/>
    <property type="match status" value="3"/>
</dbReference>
<dbReference type="InterPro" id="IPR001084">
    <property type="entry name" value="MAP_tubulin-bd_rpt"/>
</dbReference>
<feature type="compositionally biased region" description="Basic and acidic residues" evidence="7">
    <location>
        <begin position="237"/>
        <end position="247"/>
    </location>
</feature>
<feature type="compositionally biased region" description="Basic and acidic residues" evidence="7">
    <location>
        <begin position="814"/>
        <end position="838"/>
    </location>
</feature>
<dbReference type="GO" id="GO:0005874">
    <property type="term" value="C:microtubule"/>
    <property type="evidence" value="ECO:0007669"/>
    <property type="project" value="UniProtKB-KW"/>
</dbReference>
<keyword evidence="2 6" id="KW-0963">Cytoplasm</keyword>
<dbReference type="PROSITE" id="PS00229">
    <property type="entry name" value="TAU_MAP_1"/>
    <property type="match status" value="2"/>
</dbReference>
<feature type="compositionally biased region" description="Polar residues" evidence="7">
    <location>
        <begin position="1134"/>
        <end position="1148"/>
    </location>
</feature>
<organism evidence="8">
    <name type="scientific">Apis mellifera</name>
    <name type="common">Honeybee</name>
    <dbReference type="NCBI Taxonomy" id="7460"/>
    <lineage>
        <taxon>Eukaryota</taxon>
        <taxon>Metazoa</taxon>
        <taxon>Ecdysozoa</taxon>
        <taxon>Arthropoda</taxon>
        <taxon>Hexapoda</taxon>
        <taxon>Insecta</taxon>
        <taxon>Pterygota</taxon>
        <taxon>Neoptera</taxon>
        <taxon>Endopterygota</taxon>
        <taxon>Hymenoptera</taxon>
        <taxon>Apocrita</taxon>
        <taxon>Aculeata</taxon>
        <taxon>Apoidea</taxon>
        <taxon>Anthophila</taxon>
        <taxon>Apidae</taxon>
        <taxon>Apis</taxon>
    </lineage>
</organism>
<feature type="compositionally biased region" description="Low complexity" evidence="7">
    <location>
        <begin position="788"/>
        <end position="813"/>
    </location>
</feature>
<keyword evidence="6" id="KW-0493">Microtubule</keyword>
<feature type="compositionally biased region" description="Polar residues" evidence="7">
    <location>
        <begin position="1242"/>
        <end position="1253"/>
    </location>
</feature>
<dbReference type="GO" id="GO:0043005">
    <property type="term" value="C:neuron projection"/>
    <property type="evidence" value="ECO:0007669"/>
    <property type="project" value="TreeGrafter"/>
</dbReference>
<proteinExistence type="predicted"/>
<feature type="compositionally biased region" description="Basic and acidic residues" evidence="7">
    <location>
        <begin position="1113"/>
        <end position="1132"/>
    </location>
</feature>
<evidence type="ECO:0000313" key="10">
    <source>
        <dbReference type="RefSeq" id="XP_026300286.1"/>
    </source>
</evidence>
<feature type="compositionally biased region" description="Polar residues" evidence="7">
    <location>
        <begin position="1259"/>
        <end position="1273"/>
    </location>
</feature>
<reference evidence="8" key="1">
    <citation type="submission" date="2021-01" db="UniProtKB">
        <authorList>
            <consortium name="EnsemblMetazoa"/>
        </authorList>
    </citation>
    <scope>IDENTIFICATION</scope>
    <source>
        <strain evidence="8">DH4</strain>
    </source>
</reference>
<feature type="compositionally biased region" description="Basic and acidic residues" evidence="7">
    <location>
        <begin position="574"/>
        <end position="588"/>
    </location>
</feature>
<feature type="compositionally biased region" description="Basic and acidic residues" evidence="7">
    <location>
        <begin position="533"/>
        <end position="545"/>
    </location>
</feature>
<gene>
    <name evidence="10" type="primary">LOC409539</name>
</gene>
<feature type="compositionally biased region" description="Basic and acidic residues" evidence="7">
    <location>
        <begin position="408"/>
        <end position="425"/>
    </location>
</feature>
<feature type="compositionally biased region" description="Polar residues" evidence="7">
    <location>
        <begin position="11"/>
        <end position="24"/>
    </location>
</feature>
<feature type="compositionally biased region" description="Polar residues" evidence="7">
    <location>
        <begin position="564"/>
        <end position="573"/>
    </location>
</feature>
<feature type="compositionally biased region" description="Basic and acidic residues" evidence="7">
    <location>
        <begin position="695"/>
        <end position="706"/>
    </location>
</feature>
<protein>
    <recommendedName>
        <fullName evidence="6">Microtubule-associated protein</fullName>
    </recommendedName>
</protein>
<keyword evidence="9" id="KW-1185">Reference proteome</keyword>
<dbReference type="RefSeq" id="XP_026300286.1">
    <property type="nucleotide sequence ID" value="XM_026444501.1"/>
</dbReference>
<evidence type="ECO:0000256" key="7">
    <source>
        <dbReference type="SAM" id="MobiDB-lite"/>
    </source>
</evidence>
<feature type="compositionally biased region" description="Low complexity" evidence="7">
    <location>
        <begin position="919"/>
        <end position="930"/>
    </location>
</feature>
<reference evidence="10" key="2">
    <citation type="submission" date="2025-04" db="UniProtKB">
        <authorList>
            <consortium name="RefSeq"/>
        </authorList>
    </citation>
    <scope>IDENTIFICATION</scope>
    <source>
        <strain evidence="10">DH4</strain>
        <tissue evidence="10">Whole body</tissue>
    </source>
</reference>
<feature type="compositionally biased region" description="Basic and acidic residues" evidence="7">
    <location>
        <begin position="488"/>
        <end position="501"/>
    </location>
</feature>
<dbReference type="GO" id="GO:0031175">
    <property type="term" value="P:neuron projection development"/>
    <property type="evidence" value="ECO:0007669"/>
    <property type="project" value="TreeGrafter"/>
</dbReference>
<accession>A0A7M7MSL2</accession>
<feature type="compositionally biased region" description="Polar residues" evidence="7">
    <location>
        <begin position="870"/>
        <end position="896"/>
    </location>
</feature>
<evidence type="ECO:0000256" key="5">
    <source>
        <dbReference type="ARBA" id="ARBA00023212"/>
    </source>
</evidence>
<feature type="compositionally biased region" description="Basic and acidic residues" evidence="7">
    <location>
        <begin position="347"/>
        <end position="368"/>
    </location>
</feature>